<proteinExistence type="predicted"/>
<evidence type="ECO:0000256" key="1">
    <source>
        <dbReference type="SAM" id="MobiDB-lite"/>
    </source>
</evidence>
<evidence type="ECO:0000313" key="3">
    <source>
        <dbReference type="EMBL" id="KAF2818177.1"/>
    </source>
</evidence>
<dbReference type="GO" id="GO:0005737">
    <property type="term" value="C:cytoplasm"/>
    <property type="evidence" value="ECO:0007669"/>
    <property type="project" value="TreeGrafter"/>
</dbReference>
<accession>A0A6A6ZDA7</accession>
<protein>
    <submittedName>
        <fullName evidence="3">DUF1752-domain-containing protein</fullName>
    </submittedName>
</protein>
<feature type="region of interest" description="Disordered" evidence="1">
    <location>
        <begin position="1"/>
        <end position="42"/>
    </location>
</feature>
<feature type="domain" description="DUF3295" evidence="2">
    <location>
        <begin position="9"/>
        <end position="198"/>
    </location>
</feature>
<name>A0A6A6ZDA7_9PLEO</name>
<gene>
    <name evidence="3" type="ORF">CC86DRAFT_414159</name>
</gene>
<sequence length="198" mass="22532">MEMRTPIADVDKSAIEDGDDYGSVWEDDDDSGSVWKDEDNPFPRVELKNNLTSRRSFLTEQLHKDNRAQTLQNAASRSSPAIRRSRTPNGPSTGKFLQEDGLMMRQQNRPKPPVMSPRSTRRNMMQQELTGSLRQNLLWERQQKNATSNAVAKRQQSANSVPDLATVASSKNVDKDALALEYNRFYDQSLNVYHSTGW</sequence>
<keyword evidence="4" id="KW-1185">Reference proteome</keyword>
<dbReference type="Pfam" id="PF11702">
    <property type="entry name" value="DUF3295"/>
    <property type="match status" value="1"/>
</dbReference>
<dbReference type="PANTHER" id="PTHR28014">
    <property type="entry name" value="NEGATIVE REGULATOR OF RAS-CAMP PATHWAY"/>
    <property type="match status" value="1"/>
</dbReference>
<dbReference type="EMBL" id="MU006258">
    <property type="protein sequence ID" value="KAF2818177.1"/>
    <property type="molecule type" value="Genomic_DNA"/>
</dbReference>
<dbReference type="OrthoDB" id="5054775at2759"/>
<dbReference type="PANTHER" id="PTHR28014:SF1">
    <property type="entry name" value="NEGATIVE REGULATOR OF RAS-CAMP PATHWAY"/>
    <property type="match status" value="1"/>
</dbReference>
<dbReference type="GO" id="GO:0006808">
    <property type="term" value="P:regulation of nitrogen utilization"/>
    <property type="evidence" value="ECO:0007669"/>
    <property type="project" value="TreeGrafter"/>
</dbReference>
<evidence type="ECO:0000313" key="4">
    <source>
        <dbReference type="Proteomes" id="UP000799424"/>
    </source>
</evidence>
<organism evidence="3 4">
    <name type="scientific">Ophiobolus disseminans</name>
    <dbReference type="NCBI Taxonomy" id="1469910"/>
    <lineage>
        <taxon>Eukaryota</taxon>
        <taxon>Fungi</taxon>
        <taxon>Dikarya</taxon>
        <taxon>Ascomycota</taxon>
        <taxon>Pezizomycotina</taxon>
        <taxon>Dothideomycetes</taxon>
        <taxon>Pleosporomycetidae</taxon>
        <taxon>Pleosporales</taxon>
        <taxon>Pleosporineae</taxon>
        <taxon>Phaeosphaeriaceae</taxon>
        <taxon>Ophiobolus</taxon>
    </lineage>
</organism>
<dbReference type="Proteomes" id="UP000799424">
    <property type="component" value="Unassembled WGS sequence"/>
</dbReference>
<reference evidence="3" key="1">
    <citation type="journal article" date="2020" name="Stud. Mycol.">
        <title>101 Dothideomycetes genomes: a test case for predicting lifestyles and emergence of pathogens.</title>
        <authorList>
            <person name="Haridas S."/>
            <person name="Albert R."/>
            <person name="Binder M."/>
            <person name="Bloem J."/>
            <person name="Labutti K."/>
            <person name="Salamov A."/>
            <person name="Andreopoulos B."/>
            <person name="Baker S."/>
            <person name="Barry K."/>
            <person name="Bills G."/>
            <person name="Bluhm B."/>
            <person name="Cannon C."/>
            <person name="Castanera R."/>
            <person name="Culley D."/>
            <person name="Daum C."/>
            <person name="Ezra D."/>
            <person name="Gonzalez J."/>
            <person name="Henrissat B."/>
            <person name="Kuo A."/>
            <person name="Liang C."/>
            <person name="Lipzen A."/>
            <person name="Lutzoni F."/>
            <person name="Magnuson J."/>
            <person name="Mondo S."/>
            <person name="Nolan M."/>
            <person name="Ohm R."/>
            <person name="Pangilinan J."/>
            <person name="Park H.-J."/>
            <person name="Ramirez L."/>
            <person name="Alfaro M."/>
            <person name="Sun H."/>
            <person name="Tritt A."/>
            <person name="Yoshinaga Y."/>
            <person name="Zwiers L.-H."/>
            <person name="Turgeon B."/>
            <person name="Goodwin S."/>
            <person name="Spatafora J."/>
            <person name="Crous P."/>
            <person name="Grigoriev I."/>
        </authorList>
    </citation>
    <scope>NUCLEOTIDE SEQUENCE</scope>
    <source>
        <strain evidence="3">CBS 113818</strain>
    </source>
</reference>
<dbReference type="GO" id="GO:0000122">
    <property type="term" value="P:negative regulation of transcription by RNA polymerase II"/>
    <property type="evidence" value="ECO:0007669"/>
    <property type="project" value="TreeGrafter"/>
</dbReference>
<dbReference type="GO" id="GO:0031930">
    <property type="term" value="P:mitochondria-nucleus signaling pathway"/>
    <property type="evidence" value="ECO:0007669"/>
    <property type="project" value="TreeGrafter"/>
</dbReference>
<dbReference type="InterPro" id="IPR053043">
    <property type="entry name" value="Ras-cAMP_regulatory"/>
</dbReference>
<feature type="region of interest" description="Disordered" evidence="1">
    <location>
        <begin position="63"/>
        <end position="97"/>
    </location>
</feature>
<dbReference type="AlphaFoldDB" id="A0A6A6ZDA7"/>
<feature type="compositionally biased region" description="Acidic residues" evidence="1">
    <location>
        <begin position="16"/>
        <end position="31"/>
    </location>
</feature>
<dbReference type="InterPro" id="IPR021711">
    <property type="entry name" value="DUF3295"/>
</dbReference>
<feature type="compositionally biased region" description="Basic and acidic residues" evidence="1">
    <location>
        <begin position="1"/>
        <end position="15"/>
    </location>
</feature>
<evidence type="ECO:0000259" key="2">
    <source>
        <dbReference type="Pfam" id="PF11702"/>
    </source>
</evidence>